<dbReference type="InterPro" id="IPR003342">
    <property type="entry name" value="ArnT-like_N"/>
</dbReference>
<feature type="transmembrane region" description="Helical" evidence="10">
    <location>
        <begin position="15"/>
        <end position="34"/>
    </location>
</feature>
<dbReference type="STRING" id="1005945.SAMN05216561_107190"/>
<sequence length="548" mass="60735">MTTPTRLRGTLEEPLASWGASIGVALLALVLRLWHLGSPKVFEFDETYYAKDAWSMLNHGYVRTYVDDANERILDGQTAGIWNADPSMVVHPEVGKWLIALGEKAFGMDPFGWRISAAVVGALMVLVMCRLAKRVTGSTALGLVAGLLLTFDGLHFVLSRLALLDIFLAFFVLSAVTCLVVDRDWYRARLAREIDDADLDGRVPARSWGPVRPLLVRPWLLLGGVCFGLAIGTKWTAAFPLAAFGILVWLWSAGARRSVGVRWPLLRSAVVDGVPAFVQLVLVAFLVYVATWTGWLLNASVYEDALSSTQYTRFVAEGATCDDEPTLDDDRWPTATEADATGVAEAWQSLRSLASYHQDLYTFHAHFLNCSEHTYQSQPTGWLLLNRPVGVAADTGIEPGTRGCDAPAGSSCLRQVLLLGTPVLWWGGIVALLFAAVMWVGARDWRFGLTIVGASSTWLPWLQYDDRPIFLFYAMPILPFLILAITLAMGKLVGPSPHPSPRRTTGVVLAGSFFVLVLINFAWFWPIYTNELLTRAEWLDRIWFTRWI</sequence>
<gene>
    <name evidence="13" type="ORF">SAMN05216561_107190</name>
</gene>
<name>A0A1I3HI03_9ACTN</name>
<evidence type="ECO:0000259" key="11">
    <source>
        <dbReference type="Pfam" id="PF02366"/>
    </source>
</evidence>
<comment type="function">
    <text evidence="10">Protein O-mannosyltransferase that catalyzes the transfer of a single mannose residue from a polyprenol phospho-mannosyl lipidic donor to the hydroxyl group of selected serine and threonine residues in acceptor proteins.</text>
</comment>
<dbReference type="Pfam" id="PF16192">
    <property type="entry name" value="PMT_4TMC"/>
    <property type="match status" value="1"/>
</dbReference>
<dbReference type="PANTHER" id="PTHR10050:SF46">
    <property type="entry name" value="PROTEIN O-MANNOSYL-TRANSFERASE 2"/>
    <property type="match status" value="1"/>
</dbReference>
<evidence type="ECO:0000256" key="9">
    <source>
        <dbReference type="ARBA" id="ARBA00093617"/>
    </source>
</evidence>
<dbReference type="UniPathway" id="UPA00378"/>
<dbReference type="GO" id="GO:0004169">
    <property type="term" value="F:dolichyl-phosphate-mannose-protein mannosyltransferase activity"/>
    <property type="evidence" value="ECO:0007669"/>
    <property type="project" value="UniProtKB-UniRule"/>
</dbReference>
<dbReference type="InterPro" id="IPR027005">
    <property type="entry name" value="PMT-like"/>
</dbReference>
<dbReference type="Proteomes" id="UP000198649">
    <property type="component" value="Unassembled WGS sequence"/>
</dbReference>
<dbReference type="PANTHER" id="PTHR10050">
    <property type="entry name" value="DOLICHYL-PHOSPHATE-MANNOSE--PROTEIN MANNOSYLTRANSFERASE"/>
    <property type="match status" value="1"/>
</dbReference>
<feature type="transmembrane region" description="Helical" evidence="10">
    <location>
        <begin position="214"/>
        <end position="231"/>
    </location>
</feature>
<keyword evidence="6 10" id="KW-0812">Transmembrane</keyword>
<evidence type="ECO:0000313" key="14">
    <source>
        <dbReference type="Proteomes" id="UP000198649"/>
    </source>
</evidence>
<feature type="transmembrane region" description="Helical" evidence="10">
    <location>
        <begin position="139"/>
        <end position="158"/>
    </location>
</feature>
<dbReference type="GO" id="GO:0012505">
    <property type="term" value="C:endomembrane system"/>
    <property type="evidence" value="ECO:0007669"/>
    <property type="project" value="UniProtKB-SubCell"/>
</dbReference>
<feature type="transmembrane region" description="Helical" evidence="10">
    <location>
        <begin position="237"/>
        <end position="255"/>
    </location>
</feature>
<feature type="transmembrane region" description="Helical" evidence="10">
    <location>
        <begin position="276"/>
        <end position="297"/>
    </location>
</feature>
<feature type="transmembrane region" description="Helical" evidence="10">
    <location>
        <begin position="506"/>
        <end position="525"/>
    </location>
</feature>
<protein>
    <recommendedName>
        <fullName evidence="9 10">Polyprenol-phosphate-mannose--protein mannosyltransferase</fullName>
        <ecNumber evidence="10">2.4.1.-</ecNumber>
    </recommendedName>
</protein>
<evidence type="ECO:0000256" key="7">
    <source>
        <dbReference type="ARBA" id="ARBA00022989"/>
    </source>
</evidence>
<comment type="subcellular location">
    <subcellularLocation>
        <location evidence="10">Cell membrane</location>
    </subcellularLocation>
    <subcellularLocation>
        <location evidence="1">Endomembrane system</location>
        <topology evidence="1">Multi-pass membrane protein</topology>
    </subcellularLocation>
</comment>
<comment type="pathway">
    <text evidence="2 10">Protein modification; protein glycosylation.</text>
</comment>
<feature type="transmembrane region" description="Helical" evidence="10">
    <location>
        <begin position="164"/>
        <end position="182"/>
    </location>
</feature>
<comment type="similarity">
    <text evidence="3 10">Belongs to the glycosyltransferase 39 family.</text>
</comment>
<keyword evidence="10" id="KW-1003">Cell membrane</keyword>
<evidence type="ECO:0000256" key="5">
    <source>
        <dbReference type="ARBA" id="ARBA00022679"/>
    </source>
</evidence>
<evidence type="ECO:0000256" key="8">
    <source>
        <dbReference type="ARBA" id="ARBA00023136"/>
    </source>
</evidence>
<evidence type="ECO:0000256" key="4">
    <source>
        <dbReference type="ARBA" id="ARBA00022676"/>
    </source>
</evidence>
<feature type="transmembrane region" description="Helical" evidence="10">
    <location>
        <begin position="423"/>
        <end position="440"/>
    </location>
</feature>
<feature type="transmembrane region" description="Helical" evidence="10">
    <location>
        <begin position="111"/>
        <end position="132"/>
    </location>
</feature>
<organism evidence="13 14">
    <name type="scientific">Nocardioides psychrotolerans</name>
    <dbReference type="NCBI Taxonomy" id="1005945"/>
    <lineage>
        <taxon>Bacteria</taxon>
        <taxon>Bacillati</taxon>
        <taxon>Actinomycetota</taxon>
        <taxon>Actinomycetes</taxon>
        <taxon>Propionibacteriales</taxon>
        <taxon>Nocardioidaceae</taxon>
        <taxon>Nocardioides</taxon>
    </lineage>
</organism>
<feature type="domain" description="ArnT-like N-terminal" evidence="11">
    <location>
        <begin position="25"/>
        <end position="180"/>
    </location>
</feature>
<keyword evidence="8 10" id="KW-0472">Membrane</keyword>
<dbReference type="AlphaFoldDB" id="A0A1I3HI03"/>
<feature type="transmembrane region" description="Helical" evidence="10">
    <location>
        <begin position="470"/>
        <end position="494"/>
    </location>
</feature>
<dbReference type="GO" id="GO:0005886">
    <property type="term" value="C:plasma membrane"/>
    <property type="evidence" value="ECO:0007669"/>
    <property type="project" value="UniProtKB-SubCell"/>
</dbReference>
<keyword evidence="4 10" id="KW-0328">Glycosyltransferase</keyword>
<evidence type="ECO:0000256" key="2">
    <source>
        <dbReference type="ARBA" id="ARBA00004922"/>
    </source>
</evidence>
<dbReference type="Pfam" id="PF02366">
    <property type="entry name" value="PMT"/>
    <property type="match status" value="1"/>
</dbReference>
<evidence type="ECO:0000259" key="12">
    <source>
        <dbReference type="Pfam" id="PF16192"/>
    </source>
</evidence>
<keyword evidence="5 10" id="KW-0808">Transferase</keyword>
<keyword evidence="14" id="KW-1185">Reference proteome</keyword>
<evidence type="ECO:0000256" key="3">
    <source>
        <dbReference type="ARBA" id="ARBA00007222"/>
    </source>
</evidence>
<evidence type="ECO:0000256" key="6">
    <source>
        <dbReference type="ARBA" id="ARBA00022692"/>
    </source>
</evidence>
<reference evidence="13 14" key="1">
    <citation type="submission" date="2016-10" db="EMBL/GenBank/DDBJ databases">
        <authorList>
            <person name="de Groot N.N."/>
        </authorList>
    </citation>
    <scope>NUCLEOTIDE SEQUENCE [LARGE SCALE GENOMIC DNA]</scope>
    <source>
        <strain evidence="13 14">CGMCC 1.11156</strain>
    </source>
</reference>
<keyword evidence="7 10" id="KW-1133">Transmembrane helix</keyword>
<evidence type="ECO:0000256" key="1">
    <source>
        <dbReference type="ARBA" id="ARBA00004127"/>
    </source>
</evidence>
<dbReference type="EC" id="2.4.1.-" evidence="10"/>
<proteinExistence type="inferred from homology"/>
<evidence type="ECO:0000313" key="13">
    <source>
        <dbReference type="EMBL" id="SFI35263.1"/>
    </source>
</evidence>
<accession>A0A1I3HI03</accession>
<evidence type="ECO:0000256" key="10">
    <source>
        <dbReference type="RuleBase" id="RU367007"/>
    </source>
</evidence>
<dbReference type="InterPro" id="IPR032421">
    <property type="entry name" value="PMT_4TMC"/>
</dbReference>
<dbReference type="RefSeq" id="WP_246166118.1">
    <property type="nucleotide sequence ID" value="NZ_BKAF01000008.1"/>
</dbReference>
<feature type="domain" description="Protein O-mannosyl-transferase C-terminal four TM" evidence="12">
    <location>
        <begin position="352"/>
        <end position="547"/>
    </location>
</feature>
<dbReference type="EMBL" id="FOQG01000007">
    <property type="protein sequence ID" value="SFI35263.1"/>
    <property type="molecule type" value="Genomic_DNA"/>
</dbReference>